<dbReference type="PANTHER" id="PTHR31362:SF0">
    <property type="entry name" value="EXOSTOSIN DOMAIN-CONTAINING PROTEIN-RELATED"/>
    <property type="match status" value="1"/>
</dbReference>
<proteinExistence type="predicted"/>
<name>A0ABX8JBA9_9BACT</name>
<dbReference type="InterPro" id="IPR005049">
    <property type="entry name" value="STL-like"/>
</dbReference>
<accession>A0ABX8JBA9</accession>
<dbReference type="PANTHER" id="PTHR31362">
    <property type="entry name" value="GLYCOSYLTRANSFERASE STELLO1-RELATED"/>
    <property type="match status" value="1"/>
</dbReference>
<organism evidence="1 2">
    <name type="scientific">Geomonas oryzisoli</name>
    <dbReference type="NCBI Taxonomy" id="2847992"/>
    <lineage>
        <taxon>Bacteria</taxon>
        <taxon>Pseudomonadati</taxon>
        <taxon>Thermodesulfobacteriota</taxon>
        <taxon>Desulfuromonadia</taxon>
        <taxon>Geobacterales</taxon>
        <taxon>Geobacteraceae</taxon>
        <taxon>Geomonas</taxon>
    </lineage>
</organism>
<gene>
    <name evidence="1" type="ORF">KP004_07790</name>
</gene>
<dbReference type="Pfam" id="PF03385">
    <property type="entry name" value="STELLO"/>
    <property type="match status" value="1"/>
</dbReference>
<dbReference type="EMBL" id="CP076723">
    <property type="protein sequence ID" value="QWV95068.1"/>
    <property type="molecule type" value="Genomic_DNA"/>
</dbReference>
<evidence type="ECO:0000313" key="1">
    <source>
        <dbReference type="EMBL" id="QWV95068.1"/>
    </source>
</evidence>
<dbReference type="Proteomes" id="UP000683557">
    <property type="component" value="Chromosome"/>
</dbReference>
<keyword evidence="2" id="KW-1185">Reference proteome</keyword>
<reference evidence="1 2" key="1">
    <citation type="submission" date="2021-06" db="EMBL/GenBank/DDBJ databases">
        <title>Gemonas diversity in paddy soil.</title>
        <authorList>
            <person name="Liu G."/>
        </authorList>
    </citation>
    <scope>NUCLEOTIDE SEQUENCE [LARGE SCALE GENOMIC DNA]</scope>
    <source>
        <strain evidence="1 2">RG10</strain>
    </source>
</reference>
<protein>
    <submittedName>
        <fullName evidence="1">DUF288 domain-containing protein</fullName>
    </submittedName>
</protein>
<evidence type="ECO:0000313" key="2">
    <source>
        <dbReference type="Proteomes" id="UP000683557"/>
    </source>
</evidence>
<dbReference type="RefSeq" id="WP_216801769.1">
    <property type="nucleotide sequence ID" value="NZ_CP076723.1"/>
</dbReference>
<sequence length="327" mass="36448">MTKKTSLIITTINEPSVAVKAFSAIDGLALTVVGDKKTPQAWSCANTTYLPVDAQQQLGYAICRLLPYHHYARKNVGYLHAMKCGAEVIIDTDDDNVPKEGWGFPAFSGDYLQTPRDHGFVNVYSYFTDQHIWPRGFPLNLIRPGGAALPPLATGDIRIGVWQGLADGDPDVDAIYRLVLNKPCTFKEKEPLVLAEGTICPFNSQNTAFAREAFPLLYLPSFVTFRYTDILRGLVAQPIMWRCGLHLGFTQATVVQERNPHDYMQDFVSEIPCYLHADEVVEVVCGALRGDSSVADNLYLAYDALRRKGIVMEAEMELLSLWLKDLP</sequence>